<keyword evidence="4" id="KW-1185">Reference proteome</keyword>
<dbReference type="OrthoDB" id="2441813at2759"/>
<proteinExistence type="predicted"/>
<dbReference type="EMBL" id="AMQN01025000">
    <property type="status" value="NOT_ANNOTATED_CDS"/>
    <property type="molecule type" value="Genomic_DNA"/>
</dbReference>
<sequence>MCAKPVKLAYPIPKPLQNGSPGFCAVASRALRIRAKSQQLVCALMMDEMAIRQKMEWKGKQFIGRIDMGTDVIGDSMPLAKEALAMMVVELNCNFKLPIAYFLINGLDAMNLKMLKCLNCNSRNLYDLGFKKPLSIENFTTVCSFLLEAKDYFKGLKDSVNGRSIRSTNCKTGFVGFCVCIESLVNLYNM</sequence>
<dbReference type="HOGENOM" id="CLU_1429273_0_0_1"/>
<reference evidence="3" key="3">
    <citation type="submission" date="2015-06" db="UniProtKB">
        <authorList>
            <consortium name="EnsemblMetazoa"/>
        </authorList>
    </citation>
    <scope>IDENTIFICATION</scope>
</reference>
<name>R7U964_CAPTE</name>
<evidence type="ECO:0000259" key="1">
    <source>
        <dbReference type="Pfam" id="PF21787"/>
    </source>
</evidence>
<protein>
    <recommendedName>
        <fullName evidence="1">Transposable element P transposase-like RNase H domain-containing protein</fullName>
    </recommendedName>
</protein>
<dbReference type="EnsemblMetazoa" id="CapteT200991">
    <property type="protein sequence ID" value="CapteP200991"/>
    <property type="gene ID" value="CapteG200991"/>
</dbReference>
<evidence type="ECO:0000313" key="3">
    <source>
        <dbReference type="EnsemblMetazoa" id="CapteP200991"/>
    </source>
</evidence>
<evidence type="ECO:0000313" key="2">
    <source>
        <dbReference type="EMBL" id="ELU02499.1"/>
    </source>
</evidence>
<dbReference type="AlphaFoldDB" id="R7U964"/>
<dbReference type="Proteomes" id="UP000014760">
    <property type="component" value="Unassembled WGS sequence"/>
</dbReference>
<dbReference type="Pfam" id="PF21787">
    <property type="entry name" value="TNP-like_RNaseH_N"/>
    <property type="match status" value="1"/>
</dbReference>
<reference evidence="4" key="1">
    <citation type="submission" date="2012-12" db="EMBL/GenBank/DDBJ databases">
        <authorList>
            <person name="Hellsten U."/>
            <person name="Grimwood J."/>
            <person name="Chapman J.A."/>
            <person name="Shapiro H."/>
            <person name="Aerts A."/>
            <person name="Otillar R.P."/>
            <person name="Terry A.Y."/>
            <person name="Boore J.L."/>
            <person name="Simakov O."/>
            <person name="Marletaz F."/>
            <person name="Cho S.-J."/>
            <person name="Edsinger-Gonzales E."/>
            <person name="Havlak P."/>
            <person name="Kuo D.-H."/>
            <person name="Larsson T."/>
            <person name="Lv J."/>
            <person name="Arendt D."/>
            <person name="Savage R."/>
            <person name="Osoegawa K."/>
            <person name="de Jong P."/>
            <person name="Lindberg D.R."/>
            <person name="Seaver E.C."/>
            <person name="Weisblat D.A."/>
            <person name="Putnam N.H."/>
            <person name="Grigoriev I.V."/>
            <person name="Rokhsar D.S."/>
        </authorList>
    </citation>
    <scope>NUCLEOTIDE SEQUENCE</scope>
    <source>
        <strain evidence="4">I ESC-2004</strain>
    </source>
</reference>
<accession>R7U964</accession>
<dbReference type="STRING" id="283909.R7U964"/>
<reference evidence="2 4" key="2">
    <citation type="journal article" date="2013" name="Nature">
        <title>Insights into bilaterian evolution from three spiralian genomes.</title>
        <authorList>
            <person name="Simakov O."/>
            <person name="Marletaz F."/>
            <person name="Cho S.J."/>
            <person name="Edsinger-Gonzales E."/>
            <person name="Havlak P."/>
            <person name="Hellsten U."/>
            <person name="Kuo D.H."/>
            <person name="Larsson T."/>
            <person name="Lv J."/>
            <person name="Arendt D."/>
            <person name="Savage R."/>
            <person name="Osoegawa K."/>
            <person name="de Jong P."/>
            <person name="Grimwood J."/>
            <person name="Chapman J.A."/>
            <person name="Shapiro H."/>
            <person name="Aerts A."/>
            <person name="Otillar R.P."/>
            <person name="Terry A.Y."/>
            <person name="Boore J.L."/>
            <person name="Grigoriev I.V."/>
            <person name="Lindberg D.R."/>
            <person name="Seaver E.C."/>
            <person name="Weisblat D.A."/>
            <person name="Putnam N.H."/>
            <person name="Rokhsar D.S."/>
        </authorList>
    </citation>
    <scope>NUCLEOTIDE SEQUENCE</scope>
    <source>
        <strain evidence="2 4">I ESC-2004</strain>
    </source>
</reference>
<dbReference type="EMBL" id="KB303986">
    <property type="protein sequence ID" value="ELU02499.1"/>
    <property type="molecule type" value="Genomic_DNA"/>
</dbReference>
<organism evidence="2">
    <name type="scientific">Capitella teleta</name>
    <name type="common">Polychaete worm</name>
    <dbReference type="NCBI Taxonomy" id="283909"/>
    <lineage>
        <taxon>Eukaryota</taxon>
        <taxon>Metazoa</taxon>
        <taxon>Spiralia</taxon>
        <taxon>Lophotrochozoa</taxon>
        <taxon>Annelida</taxon>
        <taxon>Polychaeta</taxon>
        <taxon>Sedentaria</taxon>
        <taxon>Scolecida</taxon>
        <taxon>Capitellidae</taxon>
        <taxon>Capitella</taxon>
    </lineage>
</organism>
<evidence type="ECO:0000313" key="4">
    <source>
        <dbReference type="Proteomes" id="UP000014760"/>
    </source>
</evidence>
<dbReference type="InterPro" id="IPR048365">
    <property type="entry name" value="TNP-like_RNaseH_N"/>
</dbReference>
<feature type="domain" description="Transposable element P transposase-like RNase H" evidence="1">
    <location>
        <begin position="20"/>
        <end position="113"/>
    </location>
</feature>
<gene>
    <name evidence="2" type="ORF">CAPTEDRAFT_200991</name>
</gene>